<dbReference type="CDD" id="cd03801">
    <property type="entry name" value="GT4_PimA-like"/>
    <property type="match status" value="1"/>
</dbReference>
<comment type="caution">
    <text evidence="2">The sequence shown here is derived from an EMBL/GenBank/DDBJ whole genome shotgun (WGS) entry which is preliminary data.</text>
</comment>
<dbReference type="PANTHER" id="PTHR12526:SF630">
    <property type="entry name" value="GLYCOSYLTRANSFERASE"/>
    <property type="match status" value="1"/>
</dbReference>
<dbReference type="Proteomes" id="UP000238430">
    <property type="component" value="Unassembled WGS sequence"/>
</dbReference>
<dbReference type="InterPro" id="IPR001296">
    <property type="entry name" value="Glyco_trans_1"/>
</dbReference>
<evidence type="ECO:0000313" key="2">
    <source>
        <dbReference type="EMBL" id="PSG89347.1"/>
    </source>
</evidence>
<keyword evidence="3" id="KW-1185">Reference proteome</keyword>
<evidence type="ECO:0000313" key="3">
    <source>
        <dbReference type="Proteomes" id="UP000238430"/>
    </source>
</evidence>
<dbReference type="PANTHER" id="PTHR12526">
    <property type="entry name" value="GLYCOSYLTRANSFERASE"/>
    <property type="match status" value="1"/>
</dbReference>
<proteinExistence type="predicted"/>
<dbReference type="Gene3D" id="3.40.50.2000">
    <property type="entry name" value="Glycogen Phosphorylase B"/>
    <property type="match status" value="1"/>
</dbReference>
<dbReference type="OrthoDB" id="1395864at2"/>
<protein>
    <submittedName>
        <fullName evidence="2">Glycosyl transferase</fullName>
    </submittedName>
</protein>
<feature type="domain" description="Glycosyl transferase family 1" evidence="1">
    <location>
        <begin position="196"/>
        <end position="329"/>
    </location>
</feature>
<name>A0A2T1NB28_9FLAO</name>
<reference evidence="2 3" key="1">
    <citation type="submission" date="2018-03" db="EMBL/GenBank/DDBJ databases">
        <title>Mesoflavibacter sp. HG37 and Mesoflavibacter sp. HG96 sp.nov., two marine bacteria isolated from seawater of Western Pacific Ocean.</title>
        <authorList>
            <person name="Cheng H."/>
            <person name="Wu Y.-H."/>
            <person name="Guo L.-L."/>
            <person name="Xu X.-W."/>
        </authorList>
    </citation>
    <scope>NUCLEOTIDE SEQUENCE [LARGE SCALE GENOMIC DNA]</scope>
    <source>
        <strain evidence="2 3">KCTC 42117</strain>
    </source>
</reference>
<evidence type="ECO:0000259" key="1">
    <source>
        <dbReference type="Pfam" id="PF00534"/>
    </source>
</evidence>
<dbReference type="GO" id="GO:0016757">
    <property type="term" value="F:glycosyltransferase activity"/>
    <property type="evidence" value="ECO:0007669"/>
    <property type="project" value="InterPro"/>
</dbReference>
<accession>A0A2T1NB28</accession>
<organism evidence="2 3">
    <name type="scientific">Mesoflavibacter zeaxanthinifaciens subsp. sabulilitoris</name>
    <dbReference type="NCBI Taxonomy" id="1520893"/>
    <lineage>
        <taxon>Bacteria</taxon>
        <taxon>Pseudomonadati</taxon>
        <taxon>Bacteroidota</taxon>
        <taxon>Flavobacteriia</taxon>
        <taxon>Flavobacteriales</taxon>
        <taxon>Flavobacteriaceae</taxon>
        <taxon>Mesoflavibacter</taxon>
    </lineage>
</organism>
<keyword evidence="2" id="KW-0808">Transferase</keyword>
<dbReference type="EMBL" id="PXOT01000024">
    <property type="protein sequence ID" value="PSG89347.1"/>
    <property type="molecule type" value="Genomic_DNA"/>
</dbReference>
<dbReference type="AlphaFoldDB" id="A0A2T1NB28"/>
<dbReference type="SUPFAM" id="SSF53756">
    <property type="entry name" value="UDP-Glycosyltransferase/glycogen phosphorylase"/>
    <property type="match status" value="1"/>
</dbReference>
<dbReference type="Pfam" id="PF00534">
    <property type="entry name" value="Glycos_transf_1"/>
    <property type="match status" value="1"/>
</dbReference>
<dbReference type="RefSeq" id="WP_106679542.1">
    <property type="nucleotide sequence ID" value="NZ_JACHWV010000003.1"/>
</dbReference>
<sequence length="376" mass="43204">MSKFLIISHVSHKYQNKSWYGYAPYVREMNIWLKYVNELTIVAPISQDLPTAIDLAYQHDSIVVKPIPKIAFVNLKRVLTSLFAMPVIIFKLFLACKRADHIHLRCPGNIGLLGCLVQLFFPKKIKTAKYAGNWDPNSKQPLSYRLQKWLLSNTSLTRNMTALVYGDWPNQTKNIKSFFTATFTEAEKEPLKVRDYSGTLEFIFVGSLVEGKRPLFAIQLIEQLLDNGQEVRLHIFGDGVLRSELEHYIKTHQLESHIVLHGNQPKDVIKTYYETSHFLILASKSEGWPKVVAEAMFFGVIPLSTRVSCVPTMLGHGQRGILIEADLDQAVKVFNSYTEANFKSMSIQALEWSQAYTLDRFDREIRDLILFEENRE</sequence>
<gene>
    <name evidence="2" type="ORF">C7H61_10365</name>
</gene>